<dbReference type="PROSITE" id="PS00028">
    <property type="entry name" value="ZINC_FINGER_C2H2_1"/>
    <property type="match status" value="1"/>
</dbReference>
<dbReference type="Gene3D" id="3.40.960.10">
    <property type="entry name" value="VSR Endonuclease"/>
    <property type="match status" value="1"/>
</dbReference>
<feature type="compositionally biased region" description="Acidic residues" evidence="1">
    <location>
        <begin position="143"/>
        <end position="152"/>
    </location>
</feature>
<dbReference type="AlphaFoldDB" id="A0A6S7I2X0"/>
<accession>A0A6S7I2X0</accession>
<dbReference type="Pfam" id="PF00096">
    <property type="entry name" value="zf-C2H2"/>
    <property type="match status" value="2"/>
</dbReference>
<name>A0A6S7I2X0_PARCT</name>
<comment type="caution">
    <text evidence="2">The sequence shown here is derived from an EMBL/GenBank/DDBJ whole genome shotgun (WGS) entry which is preliminary data.</text>
</comment>
<evidence type="ECO:0000256" key="1">
    <source>
        <dbReference type="SAM" id="MobiDB-lite"/>
    </source>
</evidence>
<dbReference type="EMBL" id="CACRXK020007742">
    <property type="protein sequence ID" value="CAB4013075.1"/>
    <property type="molecule type" value="Genomic_DNA"/>
</dbReference>
<evidence type="ECO:0000313" key="3">
    <source>
        <dbReference type="Proteomes" id="UP001152795"/>
    </source>
</evidence>
<dbReference type="InterPro" id="IPR036236">
    <property type="entry name" value="Znf_C2H2_sf"/>
</dbReference>
<dbReference type="SMART" id="SM00355">
    <property type="entry name" value="ZnF_C2H2"/>
    <property type="match status" value="2"/>
</dbReference>
<feature type="region of interest" description="Disordered" evidence="1">
    <location>
        <begin position="84"/>
        <end position="157"/>
    </location>
</feature>
<protein>
    <submittedName>
        <fullName evidence="2">Zinc finger and SCAN domain-containing 22</fullName>
    </submittedName>
</protein>
<dbReference type="InterPro" id="IPR013087">
    <property type="entry name" value="Znf_C2H2_type"/>
</dbReference>
<keyword evidence="3" id="KW-1185">Reference proteome</keyword>
<feature type="compositionally biased region" description="Polar residues" evidence="1">
    <location>
        <begin position="123"/>
        <end position="135"/>
    </location>
</feature>
<proteinExistence type="predicted"/>
<dbReference type="SUPFAM" id="SSF57667">
    <property type="entry name" value="beta-beta-alpha zinc fingers"/>
    <property type="match status" value="1"/>
</dbReference>
<dbReference type="SUPFAM" id="SSF56672">
    <property type="entry name" value="DNA/RNA polymerases"/>
    <property type="match status" value="1"/>
</dbReference>
<dbReference type="PANTHER" id="PTHR33206:SF1">
    <property type="entry name" value="DNA-DIRECTED DNA POLYMERASE"/>
    <property type="match status" value="1"/>
</dbReference>
<organism evidence="2 3">
    <name type="scientific">Paramuricea clavata</name>
    <name type="common">Red gorgonian</name>
    <name type="synonym">Violescent sea-whip</name>
    <dbReference type="NCBI Taxonomy" id="317549"/>
    <lineage>
        <taxon>Eukaryota</taxon>
        <taxon>Metazoa</taxon>
        <taxon>Cnidaria</taxon>
        <taxon>Anthozoa</taxon>
        <taxon>Octocorallia</taxon>
        <taxon>Malacalcyonacea</taxon>
        <taxon>Plexauridae</taxon>
        <taxon>Paramuricea</taxon>
    </lineage>
</organism>
<dbReference type="PANTHER" id="PTHR33206">
    <property type="entry name" value="PROTEIN CBG10425"/>
    <property type="match status" value="1"/>
</dbReference>
<dbReference type="InterPro" id="IPR043502">
    <property type="entry name" value="DNA/RNA_pol_sf"/>
</dbReference>
<reference evidence="2" key="1">
    <citation type="submission" date="2020-04" db="EMBL/GenBank/DDBJ databases">
        <authorList>
            <person name="Alioto T."/>
            <person name="Alioto T."/>
            <person name="Gomez Garrido J."/>
        </authorList>
    </citation>
    <scope>NUCLEOTIDE SEQUENCE</scope>
    <source>
        <strain evidence="2">A484AB</strain>
    </source>
</reference>
<evidence type="ECO:0000313" key="2">
    <source>
        <dbReference type="EMBL" id="CAB4013075.1"/>
    </source>
</evidence>
<gene>
    <name evidence="2" type="ORF">PACLA_8A069828</name>
</gene>
<sequence length="1265" mass="146481">MENDVWSSVLDTLTESQLNRLENEAFLQCAIRDDPFEDLTQSEWERLDNATTEAYNTTLGNEGIQQTGYRCDLCDKVYRHRPNLARHKRQGHGSPSESGCGEKRGNDEPSASNKRLRPIDQTGAGSSRESTPPQSERQKELQVEEPAEEQDREPDVQEIQQLAEEQDSEPDVQEIRDQQLAELLHQHRQVIEAEDLFHRRQDIYNIRLHDGFTVDNLLAELRNIYNRQRSAFKAGEGESSLERAAKAYFERYIVETSQAREDFCGVDLTELILVEELFSVSIYVYSLDEHNQAVCIRRSVKQFPSMYINLYENHFSFIKDFQSYSDCFVCKKCDKIFSKPYALSRHEQTCTTNVRHKFPGRVFQIPKTVFQELEDMGLQFDPADKFFPYFATWDIESFQHDVRSTSGTAPLQWTAEHVPASISVASNVPGHENAFCFVTDGDSEQLVSDFVEYLFEISDMSYRLLSEKFESVFSDLDVMISNLPQEDETGKAQLVKLKRKLDRFLREMPVLGFNCSRYDINVIRKFLFKKIESAELDEENETTGFEFVIKRNSAYMCLKTPRLKFLDIINYLAPGFSYDQFLKAYDCTAQKGCFPYEWFDSVDKLDSDSLPSHEAFYSSLRNSNITDAEYERCLSVWQNQNMQTFRDYLIWYNNLDVEPFVEAVEKMFEFYQPKGLDLFKDGISVPGLVMKSLFSGLAANTYFTLFQERDKDLYYTFKNNIVGGPSIIFNRYQEKDKTFIRGGKPCKRVWGADANALYLWALAQDMPCGYYVRRKAESNFKKEEYFNKASVEWLDYVADRDGLDIQHAHNVGEKKIGRYLVDGFDTTNKTVYEFNGCYFHGHACEMNNNDFNERVGVPMSILFERTIERKRYLEDRGFTVVDIWECEYKQMRKTDEGLKLFRQNYIQSLDVRTTMSENEVLSKITEGEIFGVVECDIHVPEDKKDKFSEMCPIFKNVDIPFEAIGEHMQNFVEQNRLSKKPRRGLIGSMFGNKILLTTPLLRWYIKHGLKVTKVYEVIEYTPKNCFTGFADEVSNARREGDCDPSTAVIAETMKLHGNSGYGRTLTNKENHLDVRYCNEANSGLAVNDSHFRKLDIIDENFYETVPISSTVKWTPDSAYVALSGESVDDLIKPELRAEYEQVKFAWFPRDYNDEVSAFDRRTPGLFKTEFQGDGIIGLCSKMYFCFNESKAKFSCKGVNKYTNAIDKDTYLRVLRTKATGAATNRGFRVRGSSVFTYTQVKNAFAYFYGKRKVLDDGVSTSYLDI</sequence>
<dbReference type="PROSITE" id="PS50157">
    <property type="entry name" value="ZINC_FINGER_C2H2_2"/>
    <property type="match status" value="2"/>
</dbReference>
<dbReference type="OrthoDB" id="5988713at2759"/>
<dbReference type="Proteomes" id="UP001152795">
    <property type="component" value="Unassembled WGS sequence"/>
</dbReference>